<dbReference type="InterPro" id="IPR053842">
    <property type="entry name" value="NikA-like"/>
</dbReference>
<name>A0A415LES3_9FIRM</name>
<sequence length="113" mass="13285">MENGRHRVVKHFRFTETEAAKLRKLAKEFNMTESEYIRLLLNNKPSDYPEIRIMLSNLINEVNHVGNNINQIARKNNAGFYSRNDMESLRAYMRKLIMSTREVEKCIGSYEGS</sequence>
<gene>
    <name evidence="1" type="ORF">DW018_02730</name>
</gene>
<proteinExistence type="predicted"/>
<reference evidence="1 2" key="1">
    <citation type="submission" date="2018-08" db="EMBL/GenBank/DDBJ databases">
        <title>A genome reference for cultivated species of the human gut microbiota.</title>
        <authorList>
            <person name="Zou Y."/>
            <person name="Xue W."/>
            <person name="Luo G."/>
        </authorList>
    </citation>
    <scope>NUCLEOTIDE SEQUENCE [LARGE SCALE GENOMIC DNA]</scope>
    <source>
        <strain evidence="1 2">AF37-4</strain>
    </source>
</reference>
<dbReference type="EMBL" id="QROT01000002">
    <property type="protein sequence ID" value="RHL47053.1"/>
    <property type="molecule type" value="Genomic_DNA"/>
</dbReference>
<evidence type="ECO:0000313" key="1">
    <source>
        <dbReference type="EMBL" id="RHL47053.1"/>
    </source>
</evidence>
<dbReference type="Proteomes" id="UP000283314">
    <property type="component" value="Unassembled WGS sequence"/>
</dbReference>
<dbReference type="GeneID" id="66466148"/>
<dbReference type="Pfam" id="PF21983">
    <property type="entry name" value="NikA-like"/>
    <property type="match status" value="1"/>
</dbReference>
<dbReference type="AlphaFoldDB" id="A0A415LES3"/>
<accession>A0A415LES3</accession>
<organism evidence="1 2">
    <name type="scientific">Eubacterium ventriosum</name>
    <dbReference type="NCBI Taxonomy" id="39496"/>
    <lineage>
        <taxon>Bacteria</taxon>
        <taxon>Bacillati</taxon>
        <taxon>Bacillota</taxon>
        <taxon>Clostridia</taxon>
        <taxon>Eubacteriales</taxon>
        <taxon>Eubacteriaceae</taxon>
        <taxon>Eubacterium</taxon>
    </lineage>
</organism>
<comment type="caution">
    <text evidence="1">The sequence shown here is derived from an EMBL/GenBank/DDBJ whole genome shotgun (WGS) entry which is preliminary data.</text>
</comment>
<protein>
    <submittedName>
        <fullName evidence="1">Plasmid mobilization relaxosome protein MobC</fullName>
    </submittedName>
</protein>
<evidence type="ECO:0000313" key="2">
    <source>
        <dbReference type="Proteomes" id="UP000283314"/>
    </source>
</evidence>
<dbReference type="RefSeq" id="WP_118379230.1">
    <property type="nucleotide sequence ID" value="NZ_CABJDQ010000002.1"/>
</dbReference>